<organism evidence="1 2">
    <name type="scientific">Halosquirtibacter laminarini</name>
    <dbReference type="NCBI Taxonomy" id="3374600"/>
    <lineage>
        <taxon>Bacteria</taxon>
        <taxon>Pseudomonadati</taxon>
        <taxon>Bacteroidota</taxon>
        <taxon>Bacteroidia</taxon>
        <taxon>Marinilabiliales</taxon>
        <taxon>Prolixibacteraceae</taxon>
        <taxon>Halosquirtibacter</taxon>
    </lineage>
</organism>
<proteinExistence type="predicted"/>
<name>A0AC61NMT4_9BACT</name>
<sequence>MRFLKQYKTGVFAIALASLGLTSCLNDLDVQPIDPDVTTPNNVYTSEAAFESVLAKCYSGLAVSGTKGPAGDPDLSRGDEGHGEYWRGYFYLSELTTDEAICGWDDGDLSDLSKNSWDAGCDKIEPFYNRAFYQISLANEFLRQANTYGKDSYINLPRYRAEARFLRVFSYWHALDLFGNGIPFADETSAIGSVGPLPAGVVGGPEVFNYIEKELLSIIDDSNAEHLVDPQAGVIGQATKGAAWMLLAKLYLNNEVYLDATNNNDPSAYYKKAKIYVDKVINEGGYSLVEGTVGSPLSSKYSDYQCLFLADNYKCSDEFIFTINFDGMYAQSFGGSTYLVNAAISGDMKAADYGTNSGWGGNRVLRELVNKFPNTDPTQTADQRDLWFTSGQTLDIVNFNNFQDGYACPKFVNMDREGNPGSNAAAGQADVNIPVFRLADAYLMQAEIDLRLGSLSDAAFQNFNKVRTRAKAAPMTKGEIDLDVILNERARELYWEGHRRTDLVRFNKYTGGSYVWQFKGGVTDGTSIDEYYRLMPIPSTDLNANPKLKQNPGYSK</sequence>
<gene>
    <name evidence="1" type="ORF">K4L44_16090</name>
</gene>
<evidence type="ECO:0000313" key="2">
    <source>
        <dbReference type="Proteomes" id="UP000826212"/>
    </source>
</evidence>
<dbReference type="EMBL" id="CP081303">
    <property type="protein sequence ID" value="QZE14027.1"/>
    <property type="molecule type" value="Genomic_DNA"/>
</dbReference>
<reference evidence="1" key="1">
    <citation type="submission" date="2021-08" db="EMBL/GenBank/DDBJ databases">
        <title>Novel anaerobic bacterium isolated from sea squirt in East Sea, Republic of Korea.</title>
        <authorList>
            <person name="Nguyen T.H."/>
            <person name="Li Z."/>
            <person name="Lee Y.-J."/>
            <person name="Ko J."/>
            <person name="Kim S.-G."/>
        </authorList>
    </citation>
    <scope>NUCLEOTIDE SEQUENCE</scope>
    <source>
        <strain evidence="1">KCTC 25031</strain>
    </source>
</reference>
<dbReference type="Proteomes" id="UP000826212">
    <property type="component" value="Chromosome"/>
</dbReference>
<accession>A0AC61NMT4</accession>
<protein>
    <submittedName>
        <fullName evidence="1">RagB/SusD family nutrient uptake outer membrane protein</fullName>
    </submittedName>
</protein>
<evidence type="ECO:0000313" key="1">
    <source>
        <dbReference type="EMBL" id="QZE14027.1"/>
    </source>
</evidence>
<keyword evidence="2" id="KW-1185">Reference proteome</keyword>